<dbReference type="OrthoDB" id="8587367at2"/>
<reference evidence="1 2" key="1">
    <citation type="submission" date="2018-05" db="EMBL/GenBank/DDBJ databases">
        <title>Genomic Encyclopedia of Type Strains, Phase IV (KMG-IV): sequencing the most valuable type-strain genomes for metagenomic binning, comparative biology and taxonomic classification.</title>
        <authorList>
            <person name="Goeker M."/>
        </authorList>
    </citation>
    <scope>NUCLEOTIDE SEQUENCE [LARGE SCALE GENOMIC DNA]</scope>
    <source>
        <strain evidence="1 2">DSM 25134</strain>
    </source>
</reference>
<dbReference type="AlphaFoldDB" id="A0A318JQ66"/>
<evidence type="ECO:0000313" key="1">
    <source>
        <dbReference type="EMBL" id="PXX50559.1"/>
    </source>
</evidence>
<accession>A0A318JQ66</accession>
<sequence length="191" mass="21463">MQASWSSRLQRSWQQRPILHRDGVSLQEAWLLRKLQQALNGERLQIDGLSLLSRDSTLHLTAHHPLAARLTLHFDFLPVDWNSRQICLRYQVQGEAISPSTTRRVLGGLLLGVLEGAFGHKALQQLAKPLDWLTLEQDVAMIDLSRLPALQPWLDYPLLGKPLAARLTIKAIETSPGLLRIRLGRSPAPAD</sequence>
<proteinExistence type="predicted"/>
<dbReference type="Proteomes" id="UP000248395">
    <property type="component" value="Unassembled WGS sequence"/>
</dbReference>
<evidence type="ECO:0000313" key="2">
    <source>
        <dbReference type="Proteomes" id="UP000248395"/>
    </source>
</evidence>
<protein>
    <recommendedName>
        <fullName evidence="3">DUF2993 domain-containing protein</fullName>
    </recommendedName>
</protein>
<gene>
    <name evidence="1" type="ORF">DFR38_102216</name>
</gene>
<organism evidence="1 2">
    <name type="scientific">Aquitalea magnusonii</name>
    <dbReference type="NCBI Taxonomy" id="332411"/>
    <lineage>
        <taxon>Bacteria</taxon>
        <taxon>Pseudomonadati</taxon>
        <taxon>Pseudomonadota</taxon>
        <taxon>Betaproteobacteria</taxon>
        <taxon>Neisseriales</taxon>
        <taxon>Chromobacteriaceae</taxon>
        <taxon>Aquitalea</taxon>
    </lineage>
</organism>
<name>A0A318JQ66_9NEIS</name>
<dbReference type="RefSeq" id="WP_110312958.1">
    <property type="nucleotide sequence ID" value="NZ_QJKC01000002.1"/>
</dbReference>
<keyword evidence="2" id="KW-1185">Reference proteome</keyword>
<comment type="caution">
    <text evidence="1">The sequence shown here is derived from an EMBL/GenBank/DDBJ whole genome shotgun (WGS) entry which is preliminary data.</text>
</comment>
<evidence type="ECO:0008006" key="3">
    <source>
        <dbReference type="Google" id="ProtNLM"/>
    </source>
</evidence>
<dbReference type="EMBL" id="QJKC01000002">
    <property type="protein sequence ID" value="PXX50559.1"/>
    <property type="molecule type" value="Genomic_DNA"/>
</dbReference>